<feature type="compositionally biased region" description="Basic residues" evidence="1">
    <location>
        <begin position="291"/>
        <end position="300"/>
    </location>
</feature>
<dbReference type="AlphaFoldDB" id="A0A8S1SYM2"/>
<feature type="compositionally biased region" description="Basic and acidic residues" evidence="1">
    <location>
        <begin position="237"/>
        <end position="253"/>
    </location>
</feature>
<protein>
    <submittedName>
        <fullName evidence="2">Uncharacterized protein</fullName>
    </submittedName>
</protein>
<name>A0A8S1SYM2_9CILI</name>
<accession>A0A8S1SYM2</accession>
<dbReference type="Proteomes" id="UP000689195">
    <property type="component" value="Unassembled WGS sequence"/>
</dbReference>
<evidence type="ECO:0000256" key="1">
    <source>
        <dbReference type="SAM" id="MobiDB-lite"/>
    </source>
</evidence>
<feature type="compositionally biased region" description="Basic and acidic residues" evidence="1">
    <location>
        <begin position="264"/>
        <end position="275"/>
    </location>
</feature>
<sequence length="300" mass="35689">MSQQLFKAYFLSINHTFKDLPKGNFYWRFFKRDLGRIINMPCPVDSPNQEADILIFKELRAQIGIQEENVCSNCPFNAKCVKAFQQFDTGNMQNLLLPNLSRFLESISLYNLNIQNLDDSKSFWLASNRILDTFHAILIDFQKNQNQINQLFLKDQQNDSDVDNNNQTKQTQKSEKYYRTADFLNENEKIEKNEKLQTSQEYEKINAKNENVKVKKYQNDNQKINKKNNTIQYRNNYEGKRSKSERQNREQDKHSKHINQVRSENQKENPIDKGTQKKQKAIQIKNEKQIKKNMKFRIAQ</sequence>
<evidence type="ECO:0000313" key="2">
    <source>
        <dbReference type="EMBL" id="CAD8143582.1"/>
    </source>
</evidence>
<dbReference type="EMBL" id="CAJJDO010000012">
    <property type="protein sequence ID" value="CAD8143582.1"/>
    <property type="molecule type" value="Genomic_DNA"/>
</dbReference>
<proteinExistence type="predicted"/>
<reference evidence="2" key="1">
    <citation type="submission" date="2021-01" db="EMBL/GenBank/DDBJ databases">
        <authorList>
            <consortium name="Genoscope - CEA"/>
            <person name="William W."/>
        </authorList>
    </citation>
    <scope>NUCLEOTIDE SEQUENCE</scope>
</reference>
<comment type="caution">
    <text evidence="2">The sequence shown here is derived from an EMBL/GenBank/DDBJ whole genome shotgun (WGS) entry which is preliminary data.</text>
</comment>
<gene>
    <name evidence="2" type="ORF">PPENT_87.1.T0120301</name>
</gene>
<evidence type="ECO:0000313" key="3">
    <source>
        <dbReference type="Proteomes" id="UP000689195"/>
    </source>
</evidence>
<keyword evidence="3" id="KW-1185">Reference proteome</keyword>
<feature type="region of interest" description="Disordered" evidence="1">
    <location>
        <begin position="157"/>
        <end position="176"/>
    </location>
</feature>
<feature type="region of interest" description="Disordered" evidence="1">
    <location>
        <begin position="234"/>
        <end position="300"/>
    </location>
</feature>
<organism evidence="2 3">
    <name type="scientific">Paramecium pentaurelia</name>
    <dbReference type="NCBI Taxonomy" id="43138"/>
    <lineage>
        <taxon>Eukaryota</taxon>
        <taxon>Sar</taxon>
        <taxon>Alveolata</taxon>
        <taxon>Ciliophora</taxon>
        <taxon>Intramacronucleata</taxon>
        <taxon>Oligohymenophorea</taxon>
        <taxon>Peniculida</taxon>
        <taxon>Parameciidae</taxon>
        <taxon>Paramecium</taxon>
    </lineage>
</organism>
<dbReference type="OrthoDB" id="309834at2759"/>